<keyword evidence="2" id="KW-0223">Dioxygenase</keyword>
<keyword evidence="2" id="KW-0560">Oxidoreductase</keyword>
<dbReference type="Proteomes" id="UP000076738">
    <property type="component" value="Unassembled WGS sequence"/>
</dbReference>
<dbReference type="InterPro" id="IPR029068">
    <property type="entry name" value="Glyas_Bleomycin-R_OHBP_Dase"/>
</dbReference>
<dbReference type="PROSITE" id="PS51819">
    <property type="entry name" value="VOC"/>
    <property type="match status" value="1"/>
</dbReference>
<accession>A0A167RV45</accession>
<dbReference type="Pfam" id="PF00903">
    <property type="entry name" value="Glyoxalase"/>
    <property type="match status" value="1"/>
</dbReference>
<evidence type="ECO:0000313" key="3">
    <source>
        <dbReference type="Proteomes" id="UP000076738"/>
    </source>
</evidence>
<proteinExistence type="predicted"/>
<dbReference type="InterPro" id="IPR037523">
    <property type="entry name" value="VOC_core"/>
</dbReference>
<keyword evidence="3" id="KW-1185">Reference proteome</keyword>
<evidence type="ECO:0000313" key="2">
    <source>
        <dbReference type="EMBL" id="KZP01315.1"/>
    </source>
</evidence>
<dbReference type="GO" id="GO:0051213">
    <property type="term" value="F:dioxygenase activity"/>
    <property type="evidence" value="ECO:0007669"/>
    <property type="project" value="UniProtKB-KW"/>
</dbReference>
<dbReference type="AlphaFoldDB" id="A0A167RV45"/>
<sequence>MSTQPTPYVPPTSQLVLELFVRDVSASLAFYTALGFTLVDQRGSFVELSWEGHYLYLDGSHELNLPPSTYHPQANVRVMVPDVDAAWANAQRLGARVLSPIEDRYYGLRDFTILDPDGFGVRFGTRLRENVS</sequence>
<protein>
    <submittedName>
        <fullName evidence="2">Glyoxalase/Bleomycin resistance protein/Dihydroxybiphenyl dioxygenase</fullName>
    </submittedName>
</protein>
<feature type="domain" description="VOC" evidence="1">
    <location>
        <begin position="13"/>
        <end position="126"/>
    </location>
</feature>
<dbReference type="PANTHER" id="PTHR36503">
    <property type="entry name" value="BLR2520 PROTEIN"/>
    <property type="match status" value="1"/>
</dbReference>
<dbReference type="Gene3D" id="3.10.180.10">
    <property type="entry name" value="2,3-Dihydroxybiphenyl 1,2-Dioxygenase, domain 1"/>
    <property type="match status" value="1"/>
</dbReference>
<dbReference type="OrthoDB" id="4129692at2759"/>
<name>A0A167RV45_CALVF</name>
<gene>
    <name evidence="2" type="ORF">CALVIDRAFT_131527</name>
</gene>
<dbReference type="InterPro" id="IPR004360">
    <property type="entry name" value="Glyas_Fos-R_dOase_dom"/>
</dbReference>
<dbReference type="SUPFAM" id="SSF54593">
    <property type="entry name" value="Glyoxalase/Bleomycin resistance protein/Dihydroxybiphenyl dioxygenase"/>
    <property type="match status" value="1"/>
</dbReference>
<reference evidence="2 3" key="1">
    <citation type="journal article" date="2016" name="Mol. Biol. Evol.">
        <title>Comparative Genomics of Early-Diverging Mushroom-Forming Fungi Provides Insights into the Origins of Lignocellulose Decay Capabilities.</title>
        <authorList>
            <person name="Nagy L.G."/>
            <person name="Riley R."/>
            <person name="Tritt A."/>
            <person name="Adam C."/>
            <person name="Daum C."/>
            <person name="Floudas D."/>
            <person name="Sun H."/>
            <person name="Yadav J.S."/>
            <person name="Pangilinan J."/>
            <person name="Larsson K.H."/>
            <person name="Matsuura K."/>
            <person name="Barry K."/>
            <person name="Labutti K."/>
            <person name="Kuo R."/>
            <person name="Ohm R.A."/>
            <person name="Bhattacharya S.S."/>
            <person name="Shirouzu T."/>
            <person name="Yoshinaga Y."/>
            <person name="Martin F.M."/>
            <person name="Grigoriev I.V."/>
            <person name="Hibbett D.S."/>
        </authorList>
    </citation>
    <scope>NUCLEOTIDE SEQUENCE [LARGE SCALE GENOMIC DNA]</scope>
    <source>
        <strain evidence="2 3">TUFC12733</strain>
    </source>
</reference>
<organism evidence="2 3">
    <name type="scientific">Calocera viscosa (strain TUFC12733)</name>
    <dbReference type="NCBI Taxonomy" id="1330018"/>
    <lineage>
        <taxon>Eukaryota</taxon>
        <taxon>Fungi</taxon>
        <taxon>Dikarya</taxon>
        <taxon>Basidiomycota</taxon>
        <taxon>Agaricomycotina</taxon>
        <taxon>Dacrymycetes</taxon>
        <taxon>Dacrymycetales</taxon>
        <taxon>Dacrymycetaceae</taxon>
        <taxon>Calocera</taxon>
    </lineage>
</organism>
<evidence type="ECO:0000259" key="1">
    <source>
        <dbReference type="PROSITE" id="PS51819"/>
    </source>
</evidence>
<dbReference type="PANTHER" id="PTHR36503:SF3">
    <property type="entry name" value="BLR0126 PROTEIN"/>
    <property type="match status" value="1"/>
</dbReference>
<dbReference type="EMBL" id="KV417267">
    <property type="protein sequence ID" value="KZP01315.1"/>
    <property type="molecule type" value="Genomic_DNA"/>
</dbReference>